<dbReference type="NCBIfam" id="TIGR00234">
    <property type="entry name" value="tyrS"/>
    <property type="match status" value="1"/>
</dbReference>
<dbReference type="STRING" id="1968527.B5M47_00800"/>
<evidence type="ECO:0000256" key="11">
    <source>
        <dbReference type="RuleBase" id="RU363036"/>
    </source>
</evidence>
<dbReference type="PROSITE" id="PS00178">
    <property type="entry name" value="AA_TRNA_LIGASE_I"/>
    <property type="match status" value="1"/>
</dbReference>
<dbReference type="InterPro" id="IPR024088">
    <property type="entry name" value="Tyr-tRNA-ligase_bac-type"/>
</dbReference>
<evidence type="ECO:0000256" key="6">
    <source>
        <dbReference type="ARBA" id="ARBA00022917"/>
    </source>
</evidence>
<dbReference type="Pfam" id="PF22421">
    <property type="entry name" value="SYY_C-terminal"/>
    <property type="match status" value="1"/>
</dbReference>
<comment type="catalytic activity">
    <reaction evidence="8">
        <text>tRNA(Tyr) + L-tyrosine + ATP = L-tyrosyl-tRNA(Tyr) + AMP + diphosphate + H(+)</text>
        <dbReference type="Rhea" id="RHEA:10220"/>
        <dbReference type="Rhea" id="RHEA-COMP:9706"/>
        <dbReference type="Rhea" id="RHEA-COMP:9707"/>
        <dbReference type="ChEBI" id="CHEBI:15378"/>
        <dbReference type="ChEBI" id="CHEBI:30616"/>
        <dbReference type="ChEBI" id="CHEBI:33019"/>
        <dbReference type="ChEBI" id="CHEBI:58315"/>
        <dbReference type="ChEBI" id="CHEBI:78442"/>
        <dbReference type="ChEBI" id="CHEBI:78536"/>
        <dbReference type="ChEBI" id="CHEBI:456215"/>
        <dbReference type="EC" id="6.1.1.1"/>
    </reaction>
</comment>
<dbReference type="InterPro" id="IPR014729">
    <property type="entry name" value="Rossmann-like_a/b/a_fold"/>
</dbReference>
<dbReference type="GO" id="GO:0005524">
    <property type="term" value="F:ATP binding"/>
    <property type="evidence" value="ECO:0007669"/>
    <property type="project" value="UniProtKB-KW"/>
</dbReference>
<sequence length="401" mass="45443">MKQPTRQQLDHLLSYNIDSIYPSKEAAEKMLTGGKQISIYIGVDPSGPQIHLGHAVVLRKLREFQNLGHKVIFLIGDFTGMIGDPTDKTAARVQMTPQEVKKNAQTYRDQVSILIDFKGDNPAEIKFNSTWLSKLAFGDLIELASHFTVQQMLERDMFQKRIKQNRPIYLHEFFYPLMQGYDSVAMNVDAEIGGTDQTFNMLAGRNLMKSLKNKEKLVFTCPLLLGTDGRKMSKSLGNTINVWDSPKDMYGKLMSVKDELIINYLMMCTDYGQEEISNFQEQLDQGENPMEIKKLLAYTVTKFYHGEKEAEKAEAFFKKVVQEGQIPQEIPIIKVKKNKTNIVDLLAVYNLCSSKAEAKRLIKQGGVEVNGEKITSTELTVDATKKPVIKVGKRKFVKIVA</sequence>
<evidence type="ECO:0000259" key="12">
    <source>
        <dbReference type="SMART" id="SM00363"/>
    </source>
</evidence>
<comment type="caution">
    <text evidence="13">The sequence shown here is derived from an EMBL/GenBank/DDBJ whole genome shotgun (WGS) entry which is preliminary data.</text>
</comment>
<evidence type="ECO:0000256" key="3">
    <source>
        <dbReference type="ARBA" id="ARBA00022741"/>
    </source>
</evidence>
<evidence type="ECO:0000256" key="7">
    <source>
        <dbReference type="ARBA" id="ARBA00023146"/>
    </source>
</evidence>
<dbReference type="GO" id="GO:0006437">
    <property type="term" value="P:tyrosyl-tRNA aminoacylation"/>
    <property type="evidence" value="ECO:0007669"/>
    <property type="project" value="UniProtKB-UniRule"/>
</dbReference>
<dbReference type="InterPro" id="IPR002305">
    <property type="entry name" value="aa-tRNA-synth_Ic"/>
</dbReference>
<dbReference type="CDD" id="cd00805">
    <property type="entry name" value="TyrRS_core"/>
    <property type="match status" value="1"/>
</dbReference>
<evidence type="ECO:0000313" key="14">
    <source>
        <dbReference type="Proteomes" id="UP000192520"/>
    </source>
</evidence>
<keyword evidence="5 10" id="KW-0694">RNA-binding</keyword>
<evidence type="ECO:0000256" key="10">
    <source>
        <dbReference type="PROSITE-ProRule" id="PRU00182"/>
    </source>
</evidence>
<organism evidence="13 14">
    <name type="scientific">candidate division CPR3 bacterium 4484_211</name>
    <dbReference type="NCBI Taxonomy" id="1968527"/>
    <lineage>
        <taxon>Bacteria</taxon>
        <taxon>Bacteria division CPR3</taxon>
    </lineage>
</organism>
<keyword evidence="7 11" id="KW-0030">Aminoacyl-tRNA synthetase</keyword>
<keyword evidence="4 11" id="KW-0067">ATP-binding</keyword>
<dbReference type="PRINTS" id="PR01040">
    <property type="entry name" value="TRNASYNTHTYR"/>
</dbReference>
<protein>
    <recommendedName>
        <fullName evidence="1 9">Tyrosine--tRNA ligase</fullName>
        <ecNumber evidence="1 9">6.1.1.1</ecNumber>
    </recommendedName>
</protein>
<dbReference type="InterPro" id="IPR002942">
    <property type="entry name" value="S4_RNA-bd"/>
</dbReference>
<evidence type="ECO:0000313" key="13">
    <source>
        <dbReference type="EMBL" id="OQX51424.1"/>
    </source>
</evidence>
<dbReference type="SUPFAM" id="SSF52374">
    <property type="entry name" value="Nucleotidylyl transferase"/>
    <property type="match status" value="1"/>
</dbReference>
<proteinExistence type="inferred from homology"/>
<dbReference type="EMBL" id="MZGJ01000004">
    <property type="protein sequence ID" value="OQX51424.1"/>
    <property type="molecule type" value="Genomic_DNA"/>
</dbReference>
<evidence type="ECO:0000256" key="9">
    <source>
        <dbReference type="NCBIfam" id="TIGR00234"/>
    </source>
</evidence>
<evidence type="ECO:0000256" key="5">
    <source>
        <dbReference type="ARBA" id="ARBA00022884"/>
    </source>
</evidence>
<dbReference type="Gene3D" id="1.10.240.10">
    <property type="entry name" value="Tyrosyl-Transfer RNA Synthetase"/>
    <property type="match status" value="1"/>
</dbReference>
<evidence type="ECO:0000256" key="8">
    <source>
        <dbReference type="ARBA" id="ARBA00048248"/>
    </source>
</evidence>
<dbReference type="GO" id="GO:0005829">
    <property type="term" value="C:cytosol"/>
    <property type="evidence" value="ECO:0007669"/>
    <property type="project" value="TreeGrafter"/>
</dbReference>
<keyword evidence="6 11" id="KW-0648">Protein biosynthesis</keyword>
<dbReference type="Pfam" id="PF00579">
    <property type="entry name" value="tRNA-synt_1b"/>
    <property type="match status" value="1"/>
</dbReference>
<dbReference type="InterPro" id="IPR036986">
    <property type="entry name" value="S4_RNA-bd_sf"/>
</dbReference>
<feature type="domain" description="RNA-binding S4" evidence="12">
    <location>
        <begin position="340"/>
        <end position="400"/>
    </location>
</feature>
<dbReference type="Proteomes" id="UP000192520">
    <property type="component" value="Unassembled WGS sequence"/>
</dbReference>
<dbReference type="InterPro" id="IPR054608">
    <property type="entry name" value="SYY-like_C"/>
</dbReference>
<dbReference type="CDD" id="cd00165">
    <property type="entry name" value="S4"/>
    <property type="match status" value="1"/>
</dbReference>
<dbReference type="Gene3D" id="3.10.290.10">
    <property type="entry name" value="RNA-binding S4 domain"/>
    <property type="match status" value="1"/>
</dbReference>
<dbReference type="GO" id="GO:0003723">
    <property type="term" value="F:RNA binding"/>
    <property type="evidence" value="ECO:0007669"/>
    <property type="project" value="UniProtKB-KW"/>
</dbReference>
<dbReference type="InterPro" id="IPR002307">
    <property type="entry name" value="Tyr-tRNA-ligase"/>
</dbReference>
<keyword evidence="3 11" id="KW-0547">Nucleotide-binding</keyword>
<keyword evidence="2 11" id="KW-0436">Ligase</keyword>
<dbReference type="Gene3D" id="3.40.50.620">
    <property type="entry name" value="HUPs"/>
    <property type="match status" value="1"/>
</dbReference>
<name>A0A1W9NZ59_UNCC3</name>
<accession>A0A1W9NZ59</accession>
<evidence type="ECO:0000256" key="1">
    <source>
        <dbReference type="ARBA" id="ARBA00013160"/>
    </source>
</evidence>
<evidence type="ECO:0000256" key="4">
    <source>
        <dbReference type="ARBA" id="ARBA00022840"/>
    </source>
</evidence>
<dbReference type="InterPro" id="IPR001412">
    <property type="entry name" value="aa-tRNA-synth_I_CS"/>
</dbReference>
<dbReference type="PROSITE" id="PS50889">
    <property type="entry name" value="S4"/>
    <property type="match status" value="1"/>
</dbReference>
<dbReference type="AlphaFoldDB" id="A0A1W9NZ59"/>
<reference evidence="14" key="1">
    <citation type="submission" date="2017-03" db="EMBL/GenBank/DDBJ databases">
        <title>Novel pathways for hydrocarbon cycling and metabolic interdependencies in hydrothermal sediment communities.</title>
        <authorList>
            <person name="Dombrowski N."/>
            <person name="Seitz K."/>
            <person name="Teske A."/>
            <person name="Baker B."/>
        </authorList>
    </citation>
    <scope>NUCLEOTIDE SEQUENCE [LARGE SCALE GENOMIC DNA]</scope>
</reference>
<dbReference type="PANTHER" id="PTHR11766:SF1">
    <property type="entry name" value="TYROSINE--TRNA LIGASE"/>
    <property type="match status" value="1"/>
</dbReference>
<comment type="similarity">
    <text evidence="11">Belongs to the class-I aminoacyl-tRNA synthetase family.</text>
</comment>
<dbReference type="PANTHER" id="PTHR11766">
    <property type="entry name" value="TYROSYL-TRNA SYNTHETASE"/>
    <property type="match status" value="1"/>
</dbReference>
<dbReference type="SUPFAM" id="SSF55174">
    <property type="entry name" value="Alpha-L RNA-binding motif"/>
    <property type="match status" value="1"/>
</dbReference>
<dbReference type="SMART" id="SM00363">
    <property type="entry name" value="S4"/>
    <property type="match status" value="1"/>
</dbReference>
<gene>
    <name evidence="13" type="ORF">B5M47_00800</name>
</gene>
<evidence type="ECO:0000256" key="2">
    <source>
        <dbReference type="ARBA" id="ARBA00022598"/>
    </source>
</evidence>
<dbReference type="EC" id="6.1.1.1" evidence="1 9"/>
<dbReference type="GO" id="GO:0004831">
    <property type="term" value="F:tyrosine-tRNA ligase activity"/>
    <property type="evidence" value="ECO:0007669"/>
    <property type="project" value="UniProtKB-UniRule"/>
</dbReference>